<dbReference type="RefSeq" id="XP_040653365.1">
    <property type="nucleotide sequence ID" value="XM_040803261.1"/>
</dbReference>
<protein>
    <submittedName>
        <fullName evidence="1">Uncharacterized protein</fullName>
    </submittedName>
</protein>
<dbReference type="GeneID" id="63718606"/>
<organism evidence="1 2">
    <name type="scientific">Drechmeria coniospora</name>
    <name type="common">Nematophagous fungus</name>
    <name type="synonym">Meria coniospora</name>
    <dbReference type="NCBI Taxonomy" id="98403"/>
    <lineage>
        <taxon>Eukaryota</taxon>
        <taxon>Fungi</taxon>
        <taxon>Dikarya</taxon>
        <taxon>Ascomycota</taxon>
        <taxon>Pezizomycotina</taxon>
        <taxon>Sordariomycetes</taxon>
        <taxon>Hypocreomycetidae</taxon>
        <taxon>Hypocreales</taxon>
        <taxon>Ophiocordycipitaceae</taxon>
        <taxon>Drechmeria</taxon>
    </lineage>
</organism>
<gene>
    <name evidence="1" type="ORF">DCS_05963</name>
</gene>
<sequence>MRAPRLTTMVLALAGGLGDLPAVYAAVVIGRSFSSDGSYRGMSIVSDDSYWIRSSRGKSTTVEVKSSTSGIAGKLAVGGVVVSGIAGLAYGFLDRLAATLVEGLYVYERDSGATACVQVSVSNSFHTARVAVSDDVRRCVVDQMTVAITNHGYLGGDDFVNCPYTCDGNAAGYYRMKVSSLPQGDYHKLFFNMALTSLLTYVNQTGVLPTSSRNVKRLDIINPPGRAECAFEPSYKLDTIGELDFAVTGPVSVECGLFKDVDYT</sequence>
<keyword evidence="2" id="KW-1185">Reference proteome</keyword>
<accession>A0A151GA94</accession>
<dbReference type="Proteomes" id="UP000076580">
    <property type="component" value="Chromosome 03"/>
</dbReference>
<proteinExistence type="predicted"/>
<reference evidence="1 2" key="1">
    <citation type="journal article" date="2016" name="Sci. Rep.">
        <title>Insights into Adaptations to a Near-Obligate Nematode Endoparasitic Lifestyle from the Finished Genome of Drechmeria coniospora.</title>
        <authorList>
            <person name="Zhang L."/>
            <person name="Zhou Z."/>
            <person name="Guo Q."/>
            <person name="Fokkens L."/>
            <person name="Miskei M."/>
            <person name="Pocsi I."/>
            <person name="Zhang W."/>
            <person name="Chen M."/>
            <person name="Wang L."/>
            <person name="Sun Y."/>
            <person name="Donzelli B.G."/>
            <person name="Gibson D.M."/>
            <person name="Nelson D.R."/>
            <person name="Luo J.G."/>
            <person name="Rep M."/>
            <person name="Liu H."/>
            <person name="Yang S."/>
            <person name="Wang J."/>
            <person name="Krasnoff S.B."/>
            <person name="Xu Y."/>
            <person name="Molnar I."/>
            <person name="Lin M."/>
        </authorList>
    </citation>
    <scope>NUCLEOTIDE SEQUENCE [LARGE SCALE GENOMIC DNA]</scope>
    <source>
        <strain evidence="1 2">ARSEF 6962</strain>
    </source>
</reference>
<dbReference type="EMBL" id="LAYC01000003">
    <property type="protein sequence ID" value="KYK54013.1"/>
    <property type="molecule type" value="Genomic_DNA"/>
</dbReference>
<dbReference type="AlphaFoldDB" id="A0A151GA94"/>
<name>A0A151GA94_DRECN</name>
<evidence type="ECO:0000313" key="2">
    <source>
        <dbReference type="Proteomes" id="UP000076580"/>
    </source>
</evidence>
<evidence type="ECO:0000313" key="1">
    <source>
        <dbReference type="EMBL" id="KYK54013.1"/>
    </source>
</evidence>
<comment type="caution">
    <text evidence="1">The sequence shown here is derived from an EMBL/GenBank/DDBJ whole genome shotgun (WGS) entry which is preliminary data.</text>
</comment>
<dbReference type="InParanoid" id="A0A151GA94"/>